<feature type="transmembrane region" description="Helical" evidence="6">
    <location>
        <begin position="39"/>
        <end position="65"/>
    </location>
</feature>
<evidence type="ECO:0000256" key="6">
    <source>
        <dbReference type="SAM" id="Phobius"/>
    </source>
</evidence>
<feature type="transmembrane region" description="Helical" evidence="6">
    <location>
        <begin position="109"/>
        <end position="129"/>
    </location>
</feature>
<dbReference type="GO" id="GO:0033573">
    <property type="term" value="C:high-affinity iron permease complex"/>
    <property type="evidence" value="ECO:0007669"/>
    <property type="project" value="InterPro"/>
</dbReference>
<keyword evidence="4 6" id="KW-1133">Transmembrane helix</keyword>
<feature type="transmembrane region" description="Helical" evidence="6">
    <location>
        <begin position="182"/>
        <end position="204"/>
    </location>
</feature>
<protein>
    <submittedName>
        <fullName evidence="7">Iron permease</fullName>
    </submittedName>
</protein>
<evidence type="ECO:0000256" key="2">
    <source>
        <dbReference type="ARBA" id="ARBA00008333"/>
    </source>
</evidence>
<feature type="transmembrane region" description="Helical" evidence="6">
    <location>
        <begin position="149"/>
        <end position="170"/>
    </location>
</feature>
<accession>A0A263BWF3</accession>
<evidence type="ECO:0000256" key="4">
    <source>
        <dbReference type="ARBA" id="ARBA00022989"/>
    </source>
</evidence>
<evidence type="ECO:0000256" key="1">
    <source>
        <dbReference type="ARBA" id="ARBA00004141"/>
    </source>
</evidence>
<feature type="transmembrane region" description="Helical" evidence="6">
    <location>
        <begin position="275"/>
        <end position="292"/>
    </location>
</feature>
<dbReference type="Pfam" id="PF03239">
    <property type="entry name" value="FTR1"/>
    <property type="match status" value="1"/>
</dbReference>
<evidence type="ECO:0000313" key="7">
    <source>
        <dbReference type="EMBL" id="OZM57908.1"/>
    </source>
</evidence>
<keyword evidence="8" id="KW-1185">Reference proteome</keyword>
<feature type="transmembrane region" description="Helical" evidence="6">
    <location>
        <begin position="71"/>
        <end position="89"/>
    </location>
</feature>
<evidence type="ECO:0000256" key="5">
    <source>
        <dbReference type="ARBA" id="ARBA00023136"/>
    </source>
</evidence>
<reference evidence="8" key="1">
    <citation type="submission" date="2017-08" db="EMBL/GenBank/DDBJ databases">
        <authorList>
            <person name="Huang Z."/>
        </authorList>
    </citation>
    <scope>NUCLEOTIDE SEQUENCE [LARGE SCALE GENOMIC DNA]</scope>
    <source>
        <strain evidence="8">SA5d-4</strain>
    </source>
</reference>
<evidence type="ECO:0000313" key="8">
    <source>
        <dbReference type="Proteomes" id="UP000217083"/>
    </source>
</evidence>
<organism evidence="7 8">
    <name type="scientific">Lottiidibacillus patelloidae</name>
    <dbReference type="NCBI Taxonomy" id="2670334"/>
    <lineage>
        <taxon>Bacteria</taxon>
        <taxon>Bacillati</taxon>
        <taxon>Bacillota</taxon>
        <taxon>Bacilli</taxon>
        <taxon>Bacillales</taxon>
        <taxon>Bacillaceae</taxon>
        <taxon>Lottiidibacillus</taxon>
    </lineage>
</organism>
<feature type="transmembrane region" description="Helical" evidence="6">
    <location>
        <begin position="6"/>
        <end position="27"/>
    </location>
</feature>
<dbReference type="RefSeq" id="WP_094923199.1">
    <property type="nucleotide sequence ID" value="NZ_NPIA01000002.1"/>
</dbReference>
<dbReference type="PANTHER" id="PTHR31632:SF2">
    <property type="entry name" value="PLASMA MEMBRANE IRON PERMEASE"/>
    <property type="match status" value="1"/>
</dbReference>
<keyword evidence="5 6" id="KW-0472">Membrane</keyword>
<dbReference type="AlphaFoldDB" id="A0A263BWF3"/>
<dbReference type="Proteomes" id="UP000217083">
    <property type="component" value="Unassembled WGS sequence"/>
</dbReference>
<gene>
    <name evidence="7" type="ORF">CIB95_06010</name>
</gene>
<dbReference type="EMBL" id="NPIA01000002">
    <property type="protein sequence ID" value="OZM57908.1"/>
    <property type="molecule type" value="Genomic_DNA"/>
</dbReference>
<dbReference type="GO" id="GO:0015093">
    <property type="term" value="F:ferrous iron transmembrane transporter activity"/>
    <property type="evidence" value="ECO:0007669"/>
    <property type="project" value="TreeGrafter"/>
</dbReference>
<comment type="subcellular location">
    <subcellularLocation>
        <location evidence="1">Membrane</location>
        <topology evidence="1">Multi-pass membrane protein</topology>
    </subcellularLocation>
</comment>
<sequence>MEFQAFLIALREGLEAVLIVGLILSYLTRLNAKKYHKWVYAGVVLALLTSVGVAMLFQVVFTGFASFGSEIYLKVAILFASVFLLTHMVSWMKKESKDVQGNMQKKVNAALTAGSISALIIHTYLVVMREGIETVFFFMAISGGDIQKAITNYGALSGLILSLMIGYLFFTGTMKISLKAFFSVTSVLIMFIAAGLLVQGIGVLQDLRIVGSVVETADGKPAEMYNIIHIMPEHYVDEYHYKRDTGEDVLINGQIGLFMAAMFGYSHNPSFEQLIGYWLYFITVLGWMSIISKPNFKYRFWKIRTEKTQIKTSA</sequence>
<comment type="similarity">
    <text evidence="2">Belongs to the oxidase-dependent Fe transporter (OFeT) (TC 9.A.10.1) family.</text>
</comment>
<name>A0A263BWF3_9BACI</name>
<dbReference type="PANTHER" id="PTHR31632">
    <property type="entry name" value="IRON TRANSPORTER FTH1"/>
    <property type="match status" value="1"/>
</dbReference>
<proteinExistence type="inferred from homology"/>
<keyword evidence="3 6" id="KW-0812">Transmembrane</keyword>
<dbReference type="InterPro" id="IPR004923">
    <property type="entry name" value="FTR1/Fip1/EfeU"/>
</dbReference>
<evidence type="ECO:0000256" key="3">
    <source>
        <dbReference type="ARBA" id="ARBA00022692"/>
    </source>
</evidence>
<reference evidence="7 8" key="2">
    <citation type="submission" date="2017-09" db="EMBL/GenBank/DDBJ databases">
        <title>Bacillus patelloidae sp. nov., isolated from the intestinal tract of a marine limpet.</title>
        <authorList>
            <person name="Liu R."/>
            <person name="Dong C."/>
            <person name="Shao Z."/>
        </authorList>
    </citation>
    <scope>NUCLEOTIDE SEQUENCE [LARGE SCALE GENOMIC DNA]</scope>
    <source>
        <strain evidence="7 8">SA5d-4</strain>
    </source>
</reference>
<comment type="caution">
    <text evidence="7">The sequence shown here is derived from an EMBL/GenBank/DDBJ whole genome shotgun (WGS) entry which is preliminary data.</text>
</comment>